<dbReference type="Pfam" id="PF05567">
    <property type="entry name" value="T4P_PilY1"/>
    <property type="match status" value="1"/>
</dbReference>
<keyword evidence="1" id="KW-0479">Metal-binding</keyword>
<accession>A0ABS2CFG8</accession>
<keyword evidence="2" id="KW-0106">Calcium</keyword>
<reference evidence="4 5" key="1">
    <citation type="submission" date="2019-11" db="EMBL/GenBank/DDBJ databases">
        <title>Novel Deefgea species.</title>
        <authorList>
            <person name="Han J.-H."/>
        </authorList>
    </citation>
    <scope>NUCLEOTIDE SEQUENCE [LARGE SCALE GENOMIC DNA]</scope>
    <source>
        <strain evidence="4 5">LMG 24817</strain>
    </source>
</reference>
<evidence type="ECO:0000259" key="3">
    <source>
        <dbReference type="Pfam" id="PF05567"/>
    </source>
</evidence>
<dbReference type="EMBL" id="WOFE01000012">
    <property type="protein sequence ID" value="MBM5572882.1"/>
    <property type="molecule type" value="Genomic_DNA"/>
</dbReference>
<name>A0ABS2CFG8_9NEIS</name>
<evidence type="ECO:0000313" key="4">
    <source>
        <dbReference type="EMBL" id="MBM5572882.1"/>
    </source>
</evidence>
<evidence type="ECO:0000256" key="2">
    <source>
        <dbReference type="ARBA" id="ARBA00022837"/>
    </source>
</evidence>
<feature type="domain" description="PilY1 beta-propeller" evidence="3">
    <location>
        <begin position="1022"/>
        <end position="1404"/>
    </location>
</feature>
<comment type="caution">
    <text evidence="4">The sequence shown here is derived from an EMBL/GenBank/DDBJ whole genome shotgun (WGS) entry which is preliminary data.</text>
</comment>
<proteinExistence type="predicted"/>
<dbReference type="InterPro" id="IPR008707">
    <property type="entry name" value="B-propeller_PilY1"/>
</dbReference>
<protein>
    <recommendedName>
        <fullName evidence="3">PilY1 beta-propeller domain-containing protein</fullName>
    </recommendedName>
</protein>
<dbReference type="Proteomes" id="UP001195660">
    <property type="component" value="Unassembled WGS sequence"/>
</dbReference>
<evidence type="ECO:0000313" key="5">
    <source>
        <dbReference type="Proteomes" id="UP001195660"/>
    </source>
</evidence>
<evidence type="ECO:0000256" key="1">
    <source>
        <dbReference type="ARBA" id="ARBA00022723"/>
    </source>
</evidence>
<keyword evidence="5" id="KW-1185">Reference proteome</keyword>
<organism evidence="4 5">
    <name type="scientific">Deefgea chitinilytica</name>
    <dbReference type="NCBI Taxonomy" id="570276"/>
    <lineage>
        <taxon>Bacteria</taxon>
        <taxon>Pseudomonadati</taxon>
        <taxon>Pseudomonadota</taxon>
        <taxon>Betaproteobacteria</taxon>
        <taxon>Neisseriales</taxon>
        <taxon>Chitinibacteraceae</taxon>
        <taxon>Deefgea</taxon>
    </lineage>
</organism>
<sequence length="1606" mass="175455">MAIVLFMKFGEKEPELKQIALCYYILLLKHVKVRSSIMKIKLITLIISGIFSSQFINAAPVQKFTQSGKDPFTPLYQSSNEPPLNMLVIGKDHRLFYEAYNDASDLDGDGTYDVGYQGWQNKAGFPAIKGNFKIDYYGYFDSYKCYQYTNNRFEPVEITTNKKCPNNSSAPWSGDYLNYLTTSRIDAIRRVLYGGKRSKDTATETELERAFIPQDAHSWGKEYRNIANDGYDIRDYTPMDLPTGSTRHLFANTTMCTPNACSTSYNNPPLLRTIKNSPRRVWEWLSIERPVADAQYADGSNNRVNIPTGDMTNYNVRVQVCKTGLLESECKKYGTSYKPFGLIQQYGDADSMRFGLMSGSYSNNTQSGVLRKNISTISDEVDINNGTFKSTVGVIKAIDNFRVEGFTNNREWYGLNGNDNECSYANAFSKQLTNGNCSGWGNPVGEMMWETMRYFSGANASYTSDAKGNTLGLPVATWTDPYGANNGVARNSVCAKPVITLISDINPSFDDGIVDSSINANSFNQTTILDKMWKDEFGSVSKSVVIGSNGTNNDLAPTVKTTSSFSNLKGLPDEPGKFGTFSTAAVAQFGRINDINAAAEKQLVSTFSIALASPLPKIEIPVSGQKVIFTPFAKSPSNGGGTGNSANYRPTNQIVDYYIDTIRNVPGFPTDNSINGGRPYYKFRINFEDVEYGGDHDMDAIAEYTISLQSDNKILVKVDSTYAAGGIDQHMGYVVSGSTNDGVYLVVKDVGGNNVTYWMDAKPATLNSGNPVNSGTPVNPSGNLTALTDSRVFVANSSAAVVTDLKSPLWYAAKYGGFVDDDADISPNKNVLDNTAEWDVDADGIPDNYFLVTNPLKLKEQLDRAFSRIDATSRSSAPVGSASGGGSTSSDYRIYRTAYKANQWSGNLSALSLSTSTLQLGTVYWDANDPSKLLPPTQRILMTWNPDTRTGTAFDSAAGLAFLSSNQKAALNYPSGDPGGFVVTPTMEARSKYIRGDNSNEGTTSGKFRQRERFSDETNYIADILDAQPYAVGPVPDPTYYADADYSTFAKTYKDRINFVYAGANGGVFHAFMDDIVTNQADNGKERFGYIPSFIFNKLYKLEEQAYNHEYYLNGQAAVQDVKMNSGEWNTLLVATAGFGGKGVFALNITKPLDVGSSEIPKYTRWEYFNTTNSAQGSPDMGYQPYSPLITKMNDGKWYSIVGNGFNSDNGNAALFLLDVSGPSSSGWDSTTAKKILIDPSIAGTGFNGLSAATAADLDDNGTADVIYAGDMLGNLWKFDVKSKNSSDWKIGLAGKPLFKATRSDGAQSIVSPPAITFEKKVESNLSIVNKRLMVYFGTGKFSEDCDRYGATCSGQSNTASFYGIVDNEEQLSTSGAVTGDISSFDTLVTSKLIQQKIQSYNNSDLIKLNQTGLTLSDIENFRCILPKKADGSFQTNCTDENLFNNPSIEFGWYADYPISEERSVGMPRISGGTILFNTLIPYQDLSNQCSFTSRSTLMALNLDDGGQTRQRFAMTKSSDGTKVVIANVGLISSTSTPNGTTTVKGATPSGLNDERGFGRDYNNTKKQGSNPCEKAIDVDPLGKATQINVCDSRIVVPVNWTEVIK</sequence>
<gene>
    <name evidence="4" type="ORF">GM173_15025</name>
</gene>